<organism evidence="2 3">
    <name type="scientific">Ureibacillus chungkukjangi</name>
    <dbReference type="NCBI Taxonomy" id="1202712"/>
    <lineage>
        <taxon>Bacteria</taxon>
        <taxon>Bacillati</taxon>
        <taxon>Bacillota</taxon>
        <taxon>Bacilli</taxon>
        <taxon>Bacillales</taxon>
        <taxon>Caryophanaceae</taxon>
        <taxon>Ureibacillus</taxon>
    </lineage>
</organism>
<accession>A0A318TWN8</accession>
<feature type="transmembrane region" description="Helical" evidence="1">
    <location>
        <begin position="95"/>
        <end position="115"/>
    </location>
</feature>
<dbReference type="AlphaFoldDB" id="A0A318TWN8"/>
<keyword evidence="1" id="KW-0472">Membrane</keyword>
<name>A0A318TWN8_9BACL</name>
<keyword evidence="1" id="KW-0812">Transmembrane</keyword>
<evidence type="ECO:0000313" key="3">
    <source>
        <dbReference type="Proteomes" id="UP000247416"/>
    </source>
</evidence>
<protein>
    <submittedName>
        <fullName evidence="2">Uncharacterized protein</fullName>
    </submittedName>
</protein>
<comment type="caution">
    <text evidence="2">The sequence shown here is derived from an EMBL/GenBank/DDBJ whole genome shotgun (WGS) entry which is preliminary data.</text>
</comment>
<dbReference type="OrthoDB" id="2437417at2"/>
<proteinExistence type="predicted"/>
<feature type="transmembrane region" description="Helical" evidence="1">
    <location>
        <begin position="6"/>
        <end position="26"/>
    </location>
</feature>
<keyword evidence="3" id="KW-1185">Reference proteome</keyword>
<evidence type="ECO:0000256" key="1">
    <source>
        <dbReference type="SAM" id="Phobius"/>
    </source>
</evidence>
<feature type="transmembrane region" description="Helical" evidence="1">
    <location>
        <begin position="47"/>
        <end position="68"/>
    </location>
</feature>
<keyword evidence="1" id="KW-1133">Transmembrane helix</keyword>
<sequence length="126" mass="14757">MSLLEIIVVGLIWGGLMIYFLMPFNLELQAMPNIAFSQVFKRNSLKLIFHKKAFLALVMVVVTLYYFWQFYGSIQVYQTIHGEDGFTIVNPKEHAIYYMIGTCIYSILIYILLVLRRTYKELAITK</sequence>
<evidence type="ECO:0000313" key="2">
    <source>
        <dbReference type="EMBL" id="PYF08330.1"/>
    </source>
</evidence>
<dbReference type="Proteomes" id="UP000247416">
    <property type="component" value="Unassembled WGS sequence"/>
</dbReference>
<dbReference type="EMBL" id="QJTJ01000002">
    <property type="protein sequence ID" value="PYF08330.1"/>
    <property type="molecule type" value="Genomic_DNA"/>
</dbReference>
<gene>
    <name evidence="2" type="ORF">BJ095_10295</name>
</gene>
<reference evidence="2 3" key="1">
    <citation type="submission" date="2018-06" db="EMBL/GenBank/DDBJ databases">
        <title>Genomic Encyclopedia of Archaeal and Bacterial Type Strains, Phase II (KMG-II): from individual species to whole genera.</title>
        <authorList>
            <person name="Goeker M."/>
        </authorList>
    </citation>
    <scope>NUCLEOTIDE SEQUENCE [LARGE SCALE GENOMIC DNA]</scope>
    <source>
        <strain evidence="2 3">KACC 16626</strain>
    </source>
</reference>
<dbReference type="RefSeq" id="WP_107931939.1">
    <property type="nucleotide sequence ID" value="NZ_PYWJ01000001.1"/>
</dbReference>